<dbReference type="SUPFAM" id="SSF48371">
    <property type="entry name" value="ARM repeat"/>
    <property type="match status" value="1"/>
</dbReference>
<proteinExistence type="predicted"/>
<protein>
    <recommendedName>
        <fullName evidence="4">HEAT repeat domain-containing protein</fullName>
    </recommendedName>
</protein>
<dbReference type="PANTHER" id="PTHR12697">
    <property type="entry name" value="PBS LYASE HEAT-LIKE PROTEIN"/>
    <property type="match status" value="1"/>
</dbReference>
<dbReference type="SMART" id="SM00567">
    <property type="entry name" value="EZ_HEAT"/>
    <property type="match status" value="7"/>
</dbReference>
<sequence length="487" mass="54822">MQKFHKFCLKIFIVFIIFYLQGCSKGCRSGEDNKLKEVGKLIQKSELKEASKILYEIIKNNPKSDKAYEMRIKLYSQLKRDGDLLDDYDKIAEIRGAEQLPLLKEICLGFIRTSFDNDDVDVKIDTVKAVTDLNESFFIPDLQKLIGDEDYDVRDEAASALKKFNVLPSQARLNEMFNSSNEWNRKYAVKVWGEDKNVSSIPEFKKALYDSDITVKIEAIKALGKKGDKSAILELKRLLNADEPEIKLYAAEGLVKLGEVSAYKELFGALDEDDYDIRILAIKILGETGGVDVTKRLRSVLEEDDEIVRKEAIDTIAKLGDKKVIPALLKFTKDDDYDVRISAFLALYKLGEPSVVERLKNGLNNDDFEIRSSAVSVIGEIGSKAITLDELIKIRQLLQDNDPEVRIAAVHSLGLIGSKEDVKEFRKALKDEDDEVKLEAVIALGKIGDGQVIKELRDILRKKIMSPDFKIQTALALGKIIKAAGIH</sequence>
<dbReference type="STRING" id="1817883.A3G31_09790"/>
<dbReference type="Pfam" id="PF13646">
    <property type="entry name" value="HEAT_2"/>
    <property type="match status" value="3"/>
</dbReference>
<accession>A0A1F7SDT2</accession>
<dbReference type="InterPro" id="IPR011989">
    <property type="entry name" value="ARM-like"/>
</dbReference>
<dbReference type="PROSITE" id="PS50077">
    <property type="entry name" value="HEAT_REPEAT"/>
    <property type="match status" value="2"/>
</dbReference>
<comment type="function">
    <text evidence="1">Catalyzes the hydroxylation of the N(6)-(4-aminobutyl)-L-lysine intermediate produced by deoxyhypusine synthase/DHPS on a critical lysine of the eukaryotic translation initiation factor 5A/eIF-5A. This is the second step of the post-translational modification of that lysine into an unusual amino acid residue named hypusine. Hypusination is unique to mature eIF-5A factor and is essential for its function.</text>
</comment>
<dbReference type="GO" id="GO:0016491">
    <property type="term" value="F:oxidoreductase activity"/>
    <property type="evidence" value="ECO:0007669"/>
    <property type="project" value="TreeGrafter"/>
</dbReference>
<comment type="caution">
    <text evidence="2">The sequence shown here is derived from an EMBL/GenBank/DDBJ whole genome shotgun (WGS) entry which is preliminary data.</text>
</comment>
<evidence type="ECO:0000313" key="3">
    <source>
        <dbReference type="Proteomes" id="UP000178082"/>
    </source>
</evidence>
<dbReference type="AlphaFoldDB" id="A0A1F7SDT2"/>
<organism evidence="2 3">
    <name type="scientific">Candidatus Schekmanbacteria bacterium RIFCSPLOWO2_12_FULL_38_15</name>
    <dbReference type="NCBI Taxonomy" id="1817883"/>
    <lineage>
        <taxon>Bacteria</taxon>
        <taxon>Candidatus Schekmaniibacteriota</taxon>
    </lineage>
</organism>
<dbReference type="InterPro" id="IPR021133">
    <property type="entry name" value="HEAT_type_2"/>
</dbReference>
<reference evidence="2 3" key="1">
    <citation type="journal article" date="2016" name="Nat. Commun.">
        <title>Thousands of microbial genomes shed light on interconnected biogeochemical processes in an aquifer system.</title>
        <authorList>
            <person name="Anantharaman K."/>
            <person name="Brown C.T."/>
            <person name="Hug L.A."/>
            <person name="Sharon I."/>
            <person name="Castelle C.J."/>
            <person name="Probst A.J."/>
            <person name="Thomas B.C."/>
            <person name="Singh A."/>
            <person name="Wilkins M.J."/>
            <person name="Karaoz U."/>
            <person name="Brodie E.L."/>
            <person name="Williams K.H."/>
            <person name="Hubbard S.S."/>
            <person name="Banfield J.F."/>
        </authorList>
    </citation>
    <scope>NUCLEOTIDE SEQUENCE [LARGE SCALE GENOMIC DNA]</scope>
</reference>
<dbReference type="PANTHER" id="PTHR12697:SF5">
    <property type="entry name" value="DEOXYHYPUSINE HYDROXYLASE"/>
    <property type="match status" value="1"/>
</dbReference>
<dbReference type="Gene3D" id="1.25.10.10">
    <property type="entry name" value="Leucine-rich Repeat Variant"/>
    <property type="match status" value="3"/>
</dbReference>
<evidence type="ECO:0000256" key="1">
    <source>
        <dbReference type="ARBA" id="ARBA00045876"/>
    </source>
</evidence>
<dbReference type="EMBL" id="MGDI01000035">
    <property type="protein sequence ID" value="OGL51939.1"/>
    <property type="molecule type" value="Genomic_DNA"/>
</dbReference>
<dbReference type="Proteomes" id="UP000178082">
    <property type="component" value="Unassembled WGS sequence"/>
</dbReference>
<evidence type="ECO:0008006" key="4">
    <source>
        <dbReference type="Google" id="ProtNLM"/>
    </source>
</evidence>
<dbReference type="InterPro" id="IPR004155">
    <property type="entry name" value="PBS_lyase_HEAT"/>
</dbReference>
<evidence type="ECO:0000313" key="2">
    <source>
        <dbReference type="EMBL" id="OGL51939.1"/>
    </source>
</evidence>
<gene>
    <name evidence="2" type="ORF">A3G31_09790</name>
</gene>
<name>A0A1F7SDT2_9BACT</name>
<dbReference type="InterPro" id="IPR016024">
    <property type="entry name" value="ARM-type_fold"/>
</dbReference>